<dbReference type="InterPro" id="IPR027417">
    <property type="entry name" value="P-loop_NTPase"/>
</dbReference>
<reference evidence="1" key="1">
    <citation type="submission" date="2023-03" db="EMBL/GenBank/DDBJ databases">
        <authorList>
            <person name="Shen W."/>
            <person name="Cai J."/>
        </authorList>
    </citation>
    <scope>NUCLEOTIDE SEQUENCE</scope>
    <source>
        <strain evidence="1">B226-2</strain>
    </source>
</reference>
<dbReference type="RefSeq" id="WP_010753211.1">
    <property type="nucleotide sequence ID" value="NZ_JARQAS010000014.1"/>
</dbReference>
<accession>A0AAW8TV72</accession>
<gene>
    <name evidence="1" type="ORF">P7H43_06260</name>
</gene>
<sequence>MMLIPTNHITVLYSQDLTEALQLYEAQETKKKTALIYNDWETIPYLSLSDNLYLGVSRKLRKAQTNRALFQLLGLDATILRKPIEELTYFQRLRLQIMQQLLRQPEQLLFLDVTEHLSIKETQDLLHYIYGLVAQRDLDVVFITQNASLATSLQQTMPQKNQD</sequence>
<dbReference type="Proteomes" id="UP001256711">
    <property type="component" value="Unassembled WGS sequence"/>
</dbReference>
<comment type="caution">
    <text evidence="1">The sequence shown here is derived from an EMBL/GenBank/DDBJ whole genome shotgun (WGS) entry which is preliminary data.</text>
</comment>
<name>A0AAW8TV72_9ENTE</name>
<dbReference type="SUPFAM" id="SSF52540">
    <property type="entry name" value="P-loop containing nucleoside triphosphate hydrolases"/>
    <property type="match status" value="1"/>
</dbReference>
<dbReference type="AlphaFoldDB" id="A0AAW8TV72"/>
<dbReference type="Gene3D" id="3.40.50.300">
    <property type="entry name" value="P-loop containing nucleotide triphosphate hydrolases"/>
    <property type="match status" value="1"/>
</dbReference>
<evidence type="ECO:0008006" key="3">
    <source>
        <dbReference type="Google" id="ProtNLM"/>
    </source>
</evidence>
<evidence type="ECO:0000313" key="1">
    <source>
        <dbReference type="EMBL" id="MDT2810080.1"/>
    </source>
</evidence>
<protein>
    <recommendedName>
        <fullName evidence="3">ATP-binding cassette domain-containing protein</fullName>
    </recommendedName>
</protein>
<evidence type="ECO:0000313" key="2">
    <source>
        <dbReference type="Proteomes" id="UP001256711"/>
    </source>
</evidence>
<organism evidence="1 2">
    <name type="scientific">Enterococcus asini</name>
    <dbReference type="NCBI Taxonomy" id="57732"/>
    <lineage>
        <taxon>Bacteria</taxon>
        <taxon>Bacillati</taxon>
        <taxon>Bacillota</taxon>
        <taxon>Bacilli</taxon>
        <taxon>Lactobacillales</taxon>
        <taxon>Enterococcaceae</taxon>
        <taxon>Enterococcus</taxon>
    </lineage>
</organism>
<dbReference type="EMBL" id="JARQBJ010000002">
    <property type="protein sequence ID" value="MDT2810080.1"/>
    <property type="molecule type" value="Genomic_DNA"/>
</dbReference>
<proteinExistence type="predicted"/>
<dbReference type="GeneID" id="78363795"/>